<keyword evidence="3" id="KW-1185">Reference proteome</keyword>
<evidence type="ECO:0000256" key="1">
    <source>
        <dbReference type="SAM" id="Phobius"/>
    </source>
</evidence>
<sequence length="89" mass="9548">MLAIAVIFVLGVGNFALHKAVMESNHPMTRQIAWLSNPTGRKIAFALEFGVLLAALLLAANGWPNLVWGYLVYSGLNGVSGWLILGGRV</sequence>
<proteinExistence type="predicted"/>
<dbReference type="Proteomes" id="UP000561181">
    <property type="component" value="Unassembled WGS sequence"/>
</dbReference>
<evidence type="ECO:0008006" key="4">
    <source>
        <dbReference type="Google" id="ProtNLM"/>
    </source>
</evidence>
<reference evidence="2 3" key="1">
    <citation type="submission" date="2020-04" db="EMBL/GenBank/DDBJ databases">
        <authorList>
            <person name="Liu A."/>
        </authorList>
    </citation>
    <scope>NUCLEOTIDE SEQUENCE [LARGE SCALE GENOMIC DNA]</scope>
    <source>
        <strain evidence="2 3">RZ02</strain>
    </source>
</reference>
<name>A0A848QNE2_9SPHN</name>
<feature type="transmembrane region" description="Helical" evidence="1">
    <location>
        <begin position="67"/>
        <end position="85"/>
    </location>
</feature>
<organism evidence="2 3">
    <name type="scientific">Pontixanthobacter rizhaonensis</name>
    <dbReference type="NCBI Taxonomy" id="2730337"/>
    <lineage>
        <taxon>Bacteria</taxon>
        <taxon>Pseudomonadati</taxon>
        <taxon>Pseudomonadota</taxon>
        <taxon>Alphaproteobacteria</taxon>
        <taxon>Sphingomonadales</taxon>
        <taxon>Erythrobacteraceae</taxon>
        <taxon>Pontixanthobacter</taxon>
    </lineage>
</organism>
<protein>
    <recommendedName>
        <fullName evidence="4">DUF3784 domain-containing protein</fullName>
    </recommendedName>
</protein>
<evidence type="ECO:0000313" key="3">
    <source>
        <dbReference type="Proteomes" id="UP000561181"/>
    </source>
</evidence>
<keyword evidence="1" id="KW-0812">Transmembrane</keyword>
<dbReference type="EMBL" id="JABCRE010000003">
    <property type="protein sequence ID" value="NMW32684.1"/>
    <property type="molecule type" value="Genomic_DNA"/>
</dbReference>
<keyword evidence="1" id="KW-0472">Membrane</keyword>
<comment type="caution">
    <text evidence="2">The sequence shown here is derived from an EMBL/GenBank/DDBJ whole genome shotgun (WGS) entry which is preliminary data.</text>
</comment>
<accession>A0A848QNE2</accession>
<gene>
    <name evidence="2" type="ORF">HKD42_11475</name>
</gene>
<keyword evidence="1" id="KW-1133">Transmembrane helix</keyword>
<evidence type="ECO:0000313" key="2">
    <source>
        <dbReference type="EMBL" id="NMW32684.1"/>
    </source>
</evidence>
<dbReference type="RefSeq" id="WP_170013466.1">
    <property type="nucleotide sequence ID" value="NZ_JABCRE010000003.1"/>
</dbReference>
<feature type="transmembrane region" description="Helical" evidence="1">
    <location>
        <begin position="43"/>
        <end position="60"/>
    </location>
</feature>
<dbReference type="AlphaFoldDB" id="A0A848QNE2"/>